<comment type="similarity">
    <text evidence="1">Belongs to the MlaA family.</text>
</comment>
<keyword evidence="2 4" id="KW-0732">Signal</keyword>
<sequence>MPSAFRSLAMRSLPLVAVALLAGCSIAKPRTDDPYEHMNRKVYAFNNDLDKAIIRPVAVGYRKVTNPTIRRCMADFFTNIRMPITVANDLLQARPKQALQGSSRFLVNLTLGIGGFFDPASQLGIPLDDTDFGVTLARWGVPDGPYLMLPFFGPTTARDFWQVPVDGYFFDPISYFSRNNHYEYGQQYLPELMYLVTIRSSAIDAESFLNSAYDPYAFIRDAYRQQRIYKIYDGNPPEDVIEQLQGLHDKSFDPDELLDEQQKWENKQPQASKDQPAPKKD</sequence>
<protein>
    <submittedName>
        <fullName evidence="5">ABC transporter</fullName>
    </submittedName>
</protein>
<dbReference type="GO" id="GO:0016020">
    <property type="term" value="C:membrane"/>
    <property type="evidence" value="ECO:0007669"/>
    <property type="project" value="InterPro"/>
</dbReference>
<dbReference type="PRINTS" id="PR01805">
    <property type="entry name" value="VACJLIPOPROT"/>
</dbReference>
<proteinExistence type="inferred from homology"/>
<evidence type="ECO:0000256" key="1">
    <source>
        <dbReference type="ARBA" id="ARBA00010634"/>
    </source>
</evidence>
<feature type="chain" id="PRO_5002577681" evidence="4">
    <location>
        <begin position="28"/>
        <end position="281"/>
    </location>
</feature>
<feature type="signal peptide" evidence="4">
    <location>
        <begin position="1"/>
        <end position="27"/>
    </location>
</feature>
<accession>A0A0G9H1W7</accession>
<feature type="region of interest" description="Disordered" evidence="3">
    <location>
        <begin position="251"/>
        <end position="281"/>
    </location>
</feature>
<dbReference type="EMBL" id="JPLA01000030">
    <property type="protein sequence ID" value="KLD63154.1"/>
    <property type="molecule type" value="Genomic_DNA"/>
</dbReference>
<evidence type="ECO:0000256" key="4">
    <source>
        <dbReference type="SAM" id="SignalP"/>
    </source>
</evidence>
<dbReference type="STRING" id="1440762.Y882_12130"/>
<dbReference type="OrthoDB" id="9785326at2"/>
<evidence type="ECO:0000313" key="5">
    <source>
        <dbReference type="EMBL" id="KLD63154.1"/>
    </source>
</evidence>
<dbReference type="PROSITE" id="PS51257">
    <property type="entry name" value="PROKAR_LIPOPROTEIN"/>
    <property type="match status" value="1"/>
</dbReference>
<dbReference type="RefSeq" id="WP_046972138.1">
    <property type="nucleotide sequence ID" value="NZ_JPLA01000030.1"/>
</dbReference>
<dbReference type="AlphaFoldDB" id="A0A0G9H1W7"/>
<gene>
    <name evidence="5" type="ORF">Y882_12130</name>
</gene>
<dbReference type="PATRIC" id="fig|1440762.4.peg.2066"/>
<dbReference type="InterPro" id="IPR007428">
    <property type="entry name" value="MlaA"/>
</dbReference>
<dbReference type="Pfam" id="PF04333">
    <property type="entry name" value="MlaA"/>
    <property type="match status" value="1"/>
</dbReference>
<name>A0A0G9H1W7_9GAMM</name>
<dbReference type="PANTHER" id="PTHR30035">
    <property type="entry name" value="LIPOPROTEIN VACJ-RELATED"/>
    <property type="match status" value="1"/>
</dbReference>
<dbReference type="GO" id="GO:0120010">
    <property type="term" value="P:intermembrane phospholipid transfer"/>
    <property type="evidence" value="ECO:0007669"/>
    <property type="project" value="TreeGrafter"/>
</dbReference>
<evidence type="ECO:0000256" key="3">
    <source>
        <dbReference type="SAM" id="MobiDB-lite"/>
    </source>
</evidence>
<dbReference type="Proteomes" id="UP000035481">
    <property type="component" value="Unassembled WGS sequence"/>
</dbReference>
<organism evidence="5 6">
    <name type="scientific">Dyella japonica DSM 16301</name>
    <dbReference type="NCBI Taxonomy" id="1440762"/>
    <lineage>
        <taxon>Bacteria</taxon>
        <taxon>Pseudomonadati</taxon>
        <taxon>Pseudomonadota</taxon>
        <taxon>Gammaproteobacteria</taxon>
        <taxon>Lysobacterales</taxon>
        <taxon>Rhodanobacteraceae</taxon>
        <taxon>Dyella</taxon>
    </lineage>
</organism>
<comment type="caution">
    <text evidence="5">The sequence shown here is derived from an EMBL/GenBank/DDBJ whole genome shotgun (WGS) entry which is preliminary data.</text>
</comment>
<evidence type="ECO:0000313" key="6">
    <source>
        <dbReference type="Proteomes" id="UP000035481"/>
    </source>
</evidence>
<dbReference type="PANTHER" id="PTHR30035:SF3">
    <property type="entry name" value="INTERMEMBRANE PHOSPHOLIPID TRANSPORT SYSTEM LIPOPROTEIN MLAA"/>
    <property type="match status" value="1"/>
</dbReference>
<evidence type="ECO:0000256" key="2">
    <source>
        <dbReference type="ARBA" id="ARBA00022729"/>
    </source>
</evidence>
<reference evidence="5 6" key="1">
    <citation type="journal article" date="2015" name="Antonie Van Leeuwenhoek">
        <title>A phylogenomic and molecular marker based taxonomic framework for the order Xanthomonadales: proposal to transfer the families Algiphilaceae and Solimonadaceae to the order Nevskiales ord. nov. and to create a new family within the order Xanthomonadales, the family Rhodanobacteraceae fam. nov., containing the genus Rhodanobacter and its closest relatives.</title>
        <authorList>
            <person name="Naushad S."/>
            <person name="Adeolu M."/>
            <person name="Wong S."/>
            <person name="Sohail M."/>
            <person name="Schellhorn H.E."/>
            <person name="Gupta R.S."/>
        </authorList>
    </citation>
    <scope>NUCLEOTIDE SEQUENCE [LARGE SCALE GENOMIC DNA]</scope>
    <source>
        <strain evidence="5 6">DSM 16301</strain>
    </source>
</reference>